<evidence type="ECO:0000256" key="2">
    <source>
        <dbReference type="RuleBase" id="RU369043"/>
    </source>
</evidence>
<evidence type="ECO:0000313" key="3">
    <source>
        <dbReference type="EMBL" id="KAL0395073.1"/>
    </source>
</evidence>
<dbReference type="SUPFAM" id="SSF55021">
    <property type="entry name" value="ACT-like"/>
    <property type="match status" value="1"/>
</dbReference>
<sequence>MIDNAGCSNATRVMIDSARKHGILLEVVQSLETAHYGRPKSFEGLTTPELIGTDRVGFLSKVFVVLSNLRCNVVDAKVWTHNGCIASLIYLKDNDSGSSRSILNIRALFIIANKYMVELNALDKVNADLYQHIVSRTAESMHN</sequence>
<protein>
    <recommendedName>
        <fullName evidence="2">ACT domain-containing protein ACR</fullName>
    </recommendedName>
    <alternativeName>
        <fullName evidence="2">Protein ACT DOMAIN REPEATS</fullName>
    </alternativeName>
</protein>
<dbReference type="InterPro" id="IPR045865">
    <property type="entry name" value="ACT-like_dom_sf"/>
</dbReference>
<keyword evidence="1 2" id="KW-0677">Repeat</keyword>
<dbReference type="Gene3D" id="3.30.70.260">
    <property type="match status" value="1"/>
</dbReference>
<dbReference type="AlphaFoldDB" id="A0AAW2ST85"/>
<comment type="function">
    <text evidence="2">Binds amino acids.</text>
</comment>
<proteinExistence type="predicted"/>
<dbReference type="PANTHER" id="PTHR31096">
    <property type="entry name" value="ACT DOMAIN-CONTAINING PROTEIN ACR4-RELATED"/>
    <property type="match status" value="1"/>
</dbReference>
<dbReference type="PANTHER" id="PTHR31096:SF6">
    <property type="entry name" value="ACT DOMAIN-CONTAINING PROTEIN ACR8"/>
    <property type="match status" value="1"/>
</dbReference>
<organism evidence="3">
    <name type="scientific">Sesamum latifolium</name>
    <dbReference type="NCBI Taxonomy" id="2727402"/>
    <lineage>
        <taxon>Eukaryota</taxon>
        <taxon>Viridiplantae</taxon>
        <taxon>Streptophyta</taxon>
        <taxon>Embryophyta</taxon>
        <taxon>Tracheophyta</taxon>
        <taxon>Spermatophyta</taxon>
        <taxon>Magnoliopsida</taxon>
        <taxon>eudicotyledons</taxon>
        <taxon>Gunneridae</taxon>
        <taxon>Pentapetalae</taxon>
        <taxon>asterids</taxon>
        <taxon>lamiids</taxon>
        <taxon>Lamiales</taxon>
        <taxon>Pedaliaceae</taxon>
        <taxon>Sesamum</taxon>
    </lineage>
</organism>
<reference evidence="3" key="2">
    <citation type="journal article" date="2024" name="Plant">
        <title>Genomic evolution and insights into agronomic trait innovations of Sesamum species.</title>
        <authorList>
            <person name="Miao H."/>
            <person name="Wang L."/>
            <person name="Qu L."/>
            <person name="Liu H."/>
            <person name="Sun Y."/>
            <person name="Le M."/>
            <person name="Wang Q."/>
            <person name="Wei S."/>
            <person name="Zheng Y."/>
            <person name="Lin W."/>
            <person name="Duan Y."/>
            <person name="Cao H."/>
            <person name="Xiong S."/>
            <person name="Wang X."/>
            <person name="Wei L."/>
            <person name="Li C."/>
            <person name="Ma Q."/>
            <person name="Ju M."/>
            <person name="Zhao R."/>
            <person name="Li G."/>
            <person name="Mu C."/>
            <person name="Tian Q."/>
            <person name="Mei H."/>
            <person name="Zhang T."/>
            <person name="Gao T."/>
            <person name="Zhang H."/>
        </authorList>
    </citation>
    <scope>NUCLEOTIDE SEQUENCE</scope>
    <source>
        <strain evidence="3">KEN1</strain>
    </source>
</reference>
<gene>
    <name evidence="3" type="ORF">Slati_4473500</name>
</gene>
<dbReference type="EMBL" id="JACGWN010000016">
    <property type="protein sequence ID" value="KAL0395073.1"/>
    <property type="molecule type" value="Genomic_DNA"/>
</dbReference>
<reference evidence="3" key="1">
    <citation type="submission" date="2020-06" db="EMBL/GenBank/DDBJ databases">
        <authorList>
            <person name="Li T."/>
            <person name="Hu X."/>
            <person name="Zhang T."/>
            <person name="Song X."/>
            <person name="Zhang H."/>
            <person name="Dai N."/>
            <person name="Sheng W."/>
            <person name="Hou X."/>
            <person name="Wei L."/>
        </authorList>
    </citation>
    <scope>NUCLEOTIDE SEQUENCE</scope>
    <source>
        <strain evidence="3">KEN1</strain>
        <tissue evidence="3">Leaf</tissue>
    </source>
</reference>
<dbReference type="GO" id="GO:0016597">
    <property type="term" value="F:amino acid binding"/>
    <property type="evidence" value="ECO:0007669"/>
    <property type="project" value="UniProtKB-UniRule"/>
</dbReference>
<comment type="caution">
    <text evidence="3">The sequence shown here is derived from an EMBL/GenBank/DDBJ whole genome shotgun (WGS) entry which is preliminary data.</text>
</comment>
<accession>A0AAW2ST85</accession>
<dbReference type="InterPro" id="IPR040217">
    <property type="entry name" value="ACR1-12"/>
</dbReference>
<name>A0AAW2ST85_9LAMI</name>
<evidence type="ECO:0000256" key="1">
    <source>
        <dbReference type="ARBA" id="ARBA00022737"/>
    </source>
</evidence>